<dbReference type="VEuPathDB" id="FungiDB:A1O9_07767"/>
<dbReference type="GeneID" id="25282680"/>
<reference evidence="2 3" key="1">
    <citation type="submission" date="2013-03" db="EMBL/GenBank/DDBJ databases">
        <title>The Genome Sequence of Exophiala aquamarina CBS 119918.</title>
        <authorList>
            <consortium name="The Broad Institute Genomics Platform"/>
            <person name="Cuomo C."/>
            <person name="de Hoog S."/>
            <person name="Gorbushina A."/>
            <person name="Walker B."/>
            <person name="Young S.K."/>
            <person name="Zeng Q."/>
            <person name="Gargeya S."/>
            <person name="Fitzgerald M."/>
            <person name="Haas B."/>
            <person name="Abouelleil A."/>
            <person name="Allen A.W."/>
            <person name="Alvarado L."/>
            <person name="Arachchi H.M."/>
            <person name="Berlin A.M."/>
            <person name="Chapman S.B."/>
            <person name="Gainer-Dewar J."/>
            <person name="Goldberg J."/>
            <person name="Griggs A."/>
            <person name="Gujja S."/>
            <person name="Hansen M."/>
            <person name="Howarth C."/>
            <person name="Imamovic A."/>
            <person name="Ireland A."/>
            <person name="Larimer J."/>
            <person name="McCowan C."/>
            <person name="Murphy C."/>
            <person name="Pearson M."/>
            <person name="Poon T.W."/>
            <person name="Priest M."/>
            <person name="Roberts A."/>
            <person name="Saif S."/>
            <person name="Shea T."/>
            <person name="Sisk P."/>
            <person name="Sykes S."/>
            <person name="Wortman J."/>
            <person name="Nusbaum C."/>
            <person name="Birren B."/>
        </authorList>
    </citation>
    <scope>NUCLEOTIDE SEQUENCE [LARGE SCALE GENOMIC DNA]</scope>
    <source>
        <strain evidence="2 3">CBS 119918</strain>
    </source>
</reference>
<gene>
    <name evidence="2" type="ORF">A1O9_07767</name>
</gene>
<dbReference type="Proteomes" id="UP000027920">
    <property type="component" value="Unassembled WGS sequence"/>
</dbReference>
<evidence type="ECO:0000313" key="2">
    <source>
        <dbReference type="EMBL" id="KEF56186.1"/>
    </source>
</evidence>
<dbReference type="HOGENOM" id="CLU_2469084_0_0_1"/>
<keyword evidence="1" id="KW-0812">Transmembrane</keyword>
<name>A0A072P8J3_9EURO</name>
<dbReference type="Gene3D" id="1.20.1250.20">
    <property type="entry name" value="MFS general substrate transporter like domains"/>
    <property type="match status" value="1"/>
</dbReference>
<dbReference type="OrthoDB" id="10386106at2759"/>
<keyword evidence="1" id="KW-0472">Membrane</keyword>
<dbReference type="AlphaFoldDB" id="A0A072P8J3"/>
<organism evidence="2 3">
    <name type="scientific">Exophiala aquamarina CBS 119918</name>
    <dbReference type="NCBI Taxonomy" id="1182545"/>
    <lineage>
        <taxon>Eukaryota</taxon>
        <taxon>Fungi</taxon>
        <taxon>Dikarya</taxon>
        <taxon>Ascomycota</taxon>
        <taxon>Pezizomycotina</taxon>
        <taxon>Eurotiomycetes</taxon>
        <taxon>Chaetothyriomycetidae</taxon>
        <taxon>Chaetothyriales</taxon>
        <taxon>Herpotrichiellaceae</taxon>
        <taxon>Exophiala</taxon>
    </lineage>
</organism>
<dbReference type="InterPro" id="IPR036259">
    <property type="entry name" value="MFS_trans_sf"/>
</dbReference>
<keyword evidence="3" id="KW-1185">Reference proteome</keyword>
<comment type="caution">
    <text evidence="2">The sequence shown here is derived from an EMBL/GenBank/DDBJ whole genome shotgun (WGS) entry which is preliminary data.</text>
</comment>
<evidence type="ECO:0000256" key="1">
    <source>
        <dbReference type="SAM" id="Phobius"/>
    </source>
</evidence>
<accession>A0A072P8J3</accession>
<sequence length="88" mass="10114">MALIRDSYIVYIALIAMYLVLIWFFFPETRQMTIEEVSVIFDTGRKGDAQAAALHFDHGRERKELELITDAVDDAEKNPKAKTVSHIE</sequence>
<evidence type="ECO:0008006" key="4">
    <source>
        <dbReference type="Google" id="ProtNLM"/>
    </source>
</evidence>
<keyword evidence="1" id="KW-1133">Transmembrane helix</keyword>
<dbReference type="EMBL" id="AMGV01000006">
    <property type="protein sequence ID" value="KEF56186.1"/>
    <property type="molecule type" value="Genomic_DNA"/>
</dbReference>
<evidence type="ECO:0000313" key="3">
    <source>
        <dbReference type="Proteomes" id="UP000027920"/>
    </source>
</evidence>
<dbReference type="RefSeq" id="XP_013258776.1">
    <property type="nucleotide sequence ID" value="XM_013403322.1"/>
</dbReference>
<feature type="transmembrane region" description="Helical" evidence="1">
    <location>
        <begin position="7"/>
        <end position="26"/>
    </location>
</feature>
<proteinExistence type="predicted"/>
<protein>
    <recommendedName>
        <fullName evidence="4">Major facilitator superfamily (MFS) profile domain-containing protein</fullName>
    </recommendedName>
</protein>